<dbReference type="SMART" id="SM00564">
    <property type="entry name" value="PQQ"/>
    <property type="match status" value="2"/>
</dbReference>
<keyword evidence="5 11" id="KW-0812">Transmembrane</keyword>
<dbReference type="AlphaFoldDB" id="A0A0A9WW35"/>
<comment type="subcellular location">
    <subcellularLocation>
        <location evidence="1">Endoplasmic reticulum membrane</location>
        <topology evidence="1">Single-pass type I membrane protein</topology>
    </subcellularLocation>
</comment>
<feature type="chain" id="PRO_5002054048" description="ER membrane protein complex subunit 1" evidence="12">
    <location>
        <begin position="23"/>
        <end position="901"/>
    </location>
</feature>
<accession>A0A0A9WW35</accession>
<organism evidence="15">
    <name type="scientific">Lygus hesperus</name>
    <name type="common">Western plant bug</name>
    <dbReference type="NCBI Taxonomy" id="30085"/>
    <lineage>
        <taxon>Eukaryota</taxon>
        <taxon>Metazoa</taxon>
        <taxon>Ecdysozoa</taxon>
        <taxon>Arthropoda</taxon>
        <taxon>Hexapoda</taxon>
        <taxon>Insecta</taxon>
        <taxon>Pterygota</taxon>
        <taxon>Neoptera</taxon>
        <taxon>Paraneoptera</taxon>
        <taxon>Hemiptera</taxon>
        <taxon>Heteroptera</taxon>
        <taxon>Panheteroptera</taxon>
        <taxon>Cimicomorpha</taxon>
        <taxon>Miridae</taxon>
        <taxon>Mirini</taxon>
        <taxon>Lygus</taxon>
    </lineage>
</organism>
<sequence>MIFKNYFYFLCILFVSIVFCDALYEDQVGKFDWKLSFVGDVIHSKIELDGKTPKVYVATENNIVAAINAKNGNIIWRHLLESGEEGIIQTLYVGNEVVTVSGSGPFMVRGWNKSSGLQLYEWSSPATLPKEGIWTVDQLKVYQVRIGSNTAELTGFHAKSGNPAGSTKTISSPWISSPERCTLLDGALSCLSAEGNGMTSMMLADLSVKSGALSSGPGVVGMSSVGQGVFIGKAAEQSKVAVFDSTGALASTDVPTKSAVTVHKSTGGTVVVQISKAPKSPGLDVEYTVIETNKKSKFTVTNKFPLARPVYVSAYCNLGTDGEPNCLALVSMEDEAVCLIQKGNLLWVREEALANVIGVELVDLPVSDEEAALETKLGDKGVDSSLTSGVIGMLTRRLSSQVLHLHSLLSAILGLIDPSIGAGESRQLVKDSFGLHKLILLSTKSSKIFAIDNEDGEIIWQKFLRSVTPLKSVDDVTTPIFILRSARHIPYSTMASILFKERKTGHSILYVFDPITGSTTDGGLISLGKKVLQCMRLPEPNDQFISGLLLLMEGGDVQVYPPSTNDVALRMAKKLFMYTVDPSTGIMIGYNFRTNPQKPEEILSRVMWNLRLPEKLVSVAGKRREEKVHSQGRVLGDRSVLYKYVNPNLIAAATVTPDPVLKSIVSVYLIDAVSGGVVFSTTHKRASEPVHLVHSENWIVYSFFSEKSRRTEIITLDLYEGDAQRNTTAFSSLDAPIEPLIERQAYIFPHNIVTMKETITEKGITSKHVLLALSSGGVMEMPWVLLDPRRSVAPTPEMREEGIVPYIPELGLPHEAIITYNHTLEDIRGIHTSPSGLESTCLVFIYGLDLFYTRVTPSKTFDVLKDDFEYWLITAVLSGLVTAAYVTKRLASRKALMLAWK</sequence>
<feature type="signal peptide" evidence="12">
    <location>
        <begin position="1"/>
        <end position="22"/>
    </location>
</feature>
<evidence type="ECO:0000256" key="1">
    <source>
        <dbReference type="ARBA" id="ARBA00004115"/>
    </source>
</evidence>
<comment type="subunit">
    <text evidence="3">Component of the ER membrane protein complex (EMC).</text>
</comment>
<dbReference type="Pfam" id="PF07774">
    <property type="entry name" value="EMC1_C"/>
    <property type="match status" value="1"/>
</dbReference>
<feature type="domain" description="EMC1 first beta-propeller" evidence="14">
    <location>
        <begin position="22"/>
        <end position="146"/>
    </location>
</feature>
<evidence type="ECO:0000256" key="11">
    <source>
        <dbReference type="SAM" id="Phobius"/>
    </source>
</evidence>
<dbReference type="InterPro" id="IPR026895">
    <property type="entry name" value="EMC1"/>
</dbReference>
<keyword evidence="6 12" id="KW-0732">Signal</keyword>
<dbReference type="InterPro" id="IPR018391">
    <property type="entry name" value="PQQ_b-propeller_rpt"/>
</dbReference>
<proteinExistence type="inferred from homology"/>
<evidence type="ECO:0000256" key="8">
    <source>
        <dbReference type="ARBA" id="ARBA00022989"/>
    </source>
</evidence>
<dbReference type="InterPro" id="IPR058545">
    <property type="entry name" value="Beta-prop_EMC1_1st"/>
</dbReference>
<reference evidence="15" key="1">
    <citation type="journal article" date="2014" name="PLoS ONE">
        <title>Transcriptome-Based Identification of ABC Transporters in the Western Tarnished Plant Bug Lygus hesperus.</title>
        <authorList>
            <person name="Hull J.J."/>
            <person name="Chaney K."/>
            <person name="Geib S.M."/>
            <person name="Fabrick J.A."/>
            <person name="Brent C.S."/>
            <person name="Walsh D."/>
            <person name="Lavine L.C."/>
        </authorList>
    </citation>
    <scope>NUCLEOTIDE SEQUENCE</scope>
</reference>
<protein>
    <recommendedName>
        <fullName evidence="4">ER membrane protein complex subunit 1</fullName>
    </recommendedName>
</protein>
<evidence type="ECO:0000256" key="5">
    <source>
        <dbReference type="ARBA" id="ARBA00022692"/>
    </source>
</evidence>
<evidence type="ECO:0000256" key="6">
    <source>
        <dbReference type="ARBA" id="ARBA00022729"/>
    </source>
</evidence>
<evidence type="ECO:0000256" key="3">
    <source>
        <dbReference type="ARBA" id="ARBA00011276"/>
    </source>
</evidence>
<dbReference type="InterPro" id="IPR015943">
    <property type="entry name" value="WD40/YVTN_repeat-like_dom_sf"/>
</dbReference>
<name>A0A0A9WW35_LYGHE</name>
<dbReference type="Pfam" id="PF25293">
    <property type="entry name" value="Beta-prop_EMC1_N"/>
    <property type="match status" value="1"/>
</dbReference>
<dbReference type="InterPro" id="IPR011678">
    <property type="entry name" value="EMC1_C"/>
</dbReference>
<evidence type="ECO:0000256" key="7">
    <source>
        <dbReference type="ARBA" id="ARBA00022824"/>
    </source>
</evidence>
<feature type="domain" description="ER membrane protein complex subunit 1 C-terminal" evidence="13">
    <location>
        <begin position="695"/>
        <end position="900"/>
    </location>
</feature>
<keyword evidence="7" id="KW-0256">Endoplasmic reticulum</keyword>
<gene>
    <name evidence="15" type="ORF">CM83_75424</name>
</gene>
<evidence type="ECO:0000256" key="10">
    <source>
        <dbReference type="ARBA" id="ARBA00023180"/>
    </source>
</evidence>
<dbReference type="EMBL" id="GBHO01031998">
    <property type="protein sequence ID" value="JAG11606.1"/>
    <property type="molecule type" value="Transcribed_RNA"/>
</dbReference>
<keyword evidence="10" id="KW-0325">Glycoprotein</keyword>
<evidence type="ECO:0000259" key="14">
    <source>
        <dbReference type="Pfam" id="PF25293"/>
    </source>
</evidence>
<feature type="transmembrane region" description="Helical" evidence="11">
    <location>
        <begin position="868"/>
        <end position="887"/>
    </location>
</feature>
<dbReference type="PANTHER" id="PTHR21573">
    <property type="entry name" value="ER MEMBRANE PROTEIN COMPLEX SUBUNIT 1"/>
    <property type="match status" value="1"/>
</dbReference>
<reference evidence="15" key="2">
    <citation type="submission" date="2014-07" db="EMBL/GenBank/DDBJ databases">
        <authorList>
            <person name="Hull J."/>
        </authorList>
    </citation>
    <scope>NUCLEOTIDE SEQUENCE</scope>
</reference>
<dbReference type="Gene3D" id="2.130.10.10">
    <property type="entry name" value="YVTN repeat-like/Quinoprotein amine dehydrogenase"/>
    <property type="match status" value="1"/>
</dbReference>
<dbReference type="GO" id="GO:0034975">
    <property type="term" value="P:protein folding in endoplasmic reticulum"/>
    <property type="evidence" value="ECO:0007669"/>
    <property type="project" value="TreeGrafter"/>
</dbReference>
<dbReference type="GO" id="GO:0072546">
    <property type="term" value="C:EMC complex"/>
    <property type="evidence" value="ECO:0007669"/>
    <property type="project" value="InterPro"/>
</dbReference>
<comment type="similarity">
    <text evidence="2">Belongs to the EMC1 family.</text>
</comment>
<evidence type="ECO:0000313" key="15">
    <source>
        <dbReference type="EMBL" id="JAG11606.1"/>
    </source>
</evidence>
<keyword evidence="9 11" id="KW-0472">Membrane</keyword>
<dbReference type="InterPro" id="IPR011047">
    <property type="entry name" value="Quinoprotein_ADH-like_sf"/>
</dbReference>
<evidence type="ECO:0000256" key="4">
    <source>
        <dbReference type="ARBA" id="ARBA00020824"/>
    </source>
</evidence>
<dbReference type="PANTHER" id="PTHR21573:SF0">
    <property type="entry name" value="ER MEMBRANE PROTEIN COMPLEX SUBUNIT 1"/>
    <property type="match status" value="1"/>
</dbReference>
<keyword evidence="8 11" id="KW-1133">Transmembrane helix</keyword>
<evidence type="ECO:0000256" key="2">
    <source>
        <dbReference type="ARBA" id="ARBA00007904"/>
    </source>
</evidence>
<dbReference type="SUPFAM" id="SSF50998">
    <property type="entry name" value="Quinoprotein alcohol dehydrogenase-like"/>
    <property type="match status" value="1"/>
</dbReference>
<evidence type="ECO:0000259" key="13">
    <source>
        <dbReference type="Pfam" id="PF07774"/>
    </source>
</evidence>
<evidence type="ECO:0000256" key="9">
    <source>
        <dbReference type="ARBA" id="ARBA00023136"/>
    </source>
</evidence>
<evidence type="ECO:0000256" key="12">
    <source>
        <dbReference type="SAM" id="SignalP"/>
    </source>
</evidence>